<dbReference type="InterPro" id="IPR013108">
    <property type="entry name" value="Amidohydro_3"/>
</dbReference>
<evidence type="ECO:0000259" key="1">
    <source>
        <dbReference type="Pfam" id="PF07969"/>
    </source>
</evidence>
<protein>
    <submittedName>
        <fullName evidence="2">Amidohydrolase</fullName>
    </submittedName>
</protein>
<evidence type="ECO:0000313" key="3">
    <source>
        <dbReference type="Proteomes" id="UP000019753"/>
    </source>
</evidence>
<reference evidence="2 3" key="1">
    <citation type="submission" date="2014-01" db="EMBL/GenBank/DDBJ databases">
        <title>Actinotalea ferrariae CF5-4.</title>
        <authorList>
            <person name="Chen F."/>
            <person name="Li Y."/>
            <person name="Wang G."/>
        </authorList>
    </citation>
    <scope>NUCLEOTIDE SEQUENCE [LARGE SCALE GENOMIC DNA]</scope>
    <source>
        <strain evidence="2 3">CF5-4</strain>
    </source>
</reference>
<feature type="domain" description="Amidohydrolase 3" evidence="1">
    <location>
        <begin position="58"/>
        <end position="537"/>
    </location>
</feature>
<dbReference type="OrthoDB" id="3366604at2"/>
<dbReference type="GO" id="GO:0016810">
    <property type="term" value="F:hydrolase activity, acting on carbon-nitrogen (but not peptide) bonds"/>
    <property type="evidence" value="ECO:0007669"/>
    <property type="project" value="InterPro"/>
</dbReference>
<accession>A0A021VYE9</accession>
<dbReference type="Gene3D" id="3.20.20.140">
    <property type="entry name" value="Metal-dependent hydrolases"/>
    <property type="match status" value="1"/>
</dbReference>
<dbReference type="Proteomes" id="UP000019753">
    <property type="component" value="Unassembled WGS sequence"/>
</dbReference>
<dbReference type="SUPFAM" id="SSF51556">
    <property type="entry name" value="Metallo-dependent hydrolases"/>
    <property type="match status" value="1"/>
</dbReference>
<evidence type="ECO:0000313" key="2">
    <source>
        <dbReference type="EMBL" id="EYR64092.1"/>
    </source>
</evidence>
<gene>
    <name evidence="2" type="ORF">N866_15690</name>
</gene>
<dbReference type="AlphaFoldDB" id="A0A021VYE9"/>
<dbReference type="EMBL" id="AXCW01000048">
    <property type="protein sequence ID" value="EYR64092.1"/>
    <property type="molecule type" value="Genomic_DNA"/>
</dbReference>
<dbReference type="SUPFAM" id="SSF51338">
    <property type="entry name" value="Composite domain of metallo-dependent hydrolases"/>
    <property type="match status" value="1"/>
</dbReference>
<keyword evidence="3" id="KW-1185">Reference proteome</keyword>
<dbReference type="Gene3D" id="3.10.310.70">
    <property type="match status" value="1"/>
</dbReference>
<dbReference type="Pfam" id="PF07969">
    <property type="entry name" value="Amidohydro_3"/>
    <property type="match status" value="1"/>
</dbReference>
<keyword evidence="2" id="KW-0378">Hydrolase</keyword>
<sequence length="548" mass="59284">MTQQQPDADLVLLGGRISTLSLDPGTPAEVSALAVRSGRVLAAGDDDAVRAHVGPATRVVELGGRRVVPGLVDSHVHFMRAGRTWDDEVRWESMTSLADALAAVAERAAELQPGAWIRVIGGWSEDQFAERRGPTRAELDAVAPDNPVFVQALYEYAVFNSAGIAALGLDEARIAASPTPDQFERDADGSWNGRGNGRMAQLSWFYNQLPPPPFEREVVSTGRLSREFARLGLVGAMDGGGVNSGPDVYGALHEAWRQGLLRTRVRLLKHATRRGTEAEDFAGYARFGEPRFGDGMLKWSGIGEIILYRSHDDLGKPADFSPEALAEAKEILLPFARKGWAVQIHVMNREFLEGLLDLFEEIHAEVPIDTLRWSLIHANAVTAADVPRLRALGVGVLHQALLRFNGQQLLDAWGAERVAGSPALRALLDAGIPLGLGSDGMRASSYNPWASMQHFITGLTVGGTPTLQGKNLLSREEALAGYSRDTAWFSSEEHERGQLVPGFLADLAVLSEDYFEVPIERLPAITSELTLLGGDVVWSSGAVVPATD</sequence>
<dbReference type="RefSeq" id="WP_052022489.1">
    <property type="nucleotide sequence ID" value="NZ_AXCW01000048.1"/>
</dbReference>
<dbReference type="InterPro" id="IPR032466">
    <property type="entry name" value="Metal_Hydrolase"/>
</dbReference>
<name>A0A021VYE9_9CELL</name>
<dbReference type="Gene3D" id="2.30.40.10">
    <property type="entry name" value="Urease, subunit C, domain 1"/>
    <property type="match status" value="1"/>
</dbReference>
<dbReference type="PANTHER" id="PTHR22642">
    <property type="entry name" value="IMIDAZOLONEPROPIONASE"/>
    <property type="match status" value="1"/>
</dbReference>
<organism evidence="2 3">
    <name type="scientific">Actinotalea ferrariae CF5-4</name>
    <dbReference type="NCBI Taxonomy" id="948458"/>
    <lineage>
        <taxon>Bacteria</taxon>
        <taxon>Bacillati</taxon>
        <taxon>Actinomycetota</taxon>
        <taxon>Actinomycetes</taxon>
        <taxon>Micrococcales</taxon>
        <taxon>Cellulomonadaceae</taxon>
        <taxon>Actinotalea</taxon>
    </lineage>
</organism>
<comment type="caution">
    <text evidence="2">The sequence shown here is derived from an EMBL/GenBank/DDBJ whole genome shotgun (WGS) entry which is preliminary data.</text>
</comment>
<proteinExistence type="predicted"/>
<dbReference type="PANTHER" id="PTHR22642:SF21">
    <property type="entry name" value="PERIPLASMIC PROTEIN"/>
    <property type="match status" value="1"/>
</dbReference>
<dbReference type="InterPro" id="IPR011059">
    <property type="entry name" value="Metal-dep_hydrolase_composite"/>
</dbReference>